<evidence type="ECO:0000256" key="2">
    <source>
        <dbReference type="ARBA" id="ARBA00001946"/>
    </source>
</evidence>
<reference evidence="11" key="1">
    <citation type="journal article" date="2019" name="Int. J. Syst. Evol. Microbiol.">
        <title>The Global Catalogue of Microorganisms (GCM) 10K type strain sequencing project: providing services to taxonomists for standard genome sequencing and annotation.</title>
        <authorList>
            <consortium name="The Broad Institute Genomics Platform"/>
            <consortium name="The Broad Institute Genome Sequencing Center for Infectious Disease"/>
            <person name="Wu L."/>
            <person name="Ma J."/>
        </authorList>
    </citation>
    <scope>NUCLEOTIDE SEQUENCE [LARGE SCALE GENOMIC DNA]</scope>
    <source>
        <strain evidence="11">CGMCC 1.16306</strain>
    </source>
</reference>
<dbReference type="PANTHER" id="PTHR11839">
    <property type="entry name" value="UDP/ADP-SUGAR PYROPHOSPHATASE"/>
    <property type="match status" value="1"/>
</dbReference>
<accession>A0ABW2MV59</accession>
<evidence type="ECO:0000313" key="11">
    <source>
        <dbReference type="Proteomes" id="UP001596415"/>
    </source>
</evidence>
<dbReference type="Gene3D" id="3.90.79.10">
    <property type="entry name" value="Nucleoside Triphosphate Pyrophosphohydrolase"/>
    <property type="match status" value="1"/>
</dbReference>
<sequence length="189" mass="21924">MNYTVENEQVVFDDHYQMLKAKVTYDTFKGSEISTNRLAFYRGDSVAILLYEAESDSVLLTKQFRYPTTKHQQGWMLEIPAGSMEKEECPLTCIKRETLEEMGYQLHQPQQIYSFYPSPGACTEKTYLFYAEVSEKDKVAKGDGNPSENEDIKMVKLPVSEIENWLSEKIIDAKTIVGLQWFLFQKKRS</sequence>
<comment type="cofactor">
    <cofactor evidence="2">
        <name>Mg(2+)</name>
        <dbReference type="ChEBI" id="CHEBI:18420"/>
    </cofactor>
</comment>
<dbReference type="NCBIfam" id="TIGR00052">
    <property type="entry name" value="nudix-type nucleoside diphosphatase, YffH/AdpP family"/>
    <property type="match status" value="1"/>
</dbReference>
<comment type="caution">
    <text evidence="10">The sequence shown here is derived from an EMBL/GenBank/DDBJ whole genome shotgun (WGS) entry which is preliminary data.</text>
</comment>
<evidence type="ECO:0000259" key="9">
    <source>
        <dbReference type="PROSITE" id="PS51462"/>
    </source>
</evidence>
<dbReference type="PANTHER" id="PTHR11839:SF18">
    <property type="entry name" value="NUDIX HYDROLASE DOMAIN-CONTAINING PROTEIN"/>
    <property type="match status" value="1"/>
</dbReference>
<feature type="domain" description="Nudix hydrolase" evidence="9">
    <location>
        <begin position="41"/>
        <end position="183"/>
    </location>
</feature>
<evidence type="ECO:0000256" key="6">
    <source>
        <dbReference type="ARBA" id="ARBA00022801"/>
    </source>
</evidence>
<evidence type="ECO:0000313" key="10">
    <source>
        <dbReference type="EMBL" id="MFC7357710.1"/>
    </source>
</evidence>
<dbReference type="CDD" id="cd24157">
    <property type="entry name" value="NUDIX_GDPMK"/>
    <property type="match status" value="1"/>
</dbReference>
<comment type="catalytic activity">
    <reaction evidence="1">
        <text>GDP-alpha-D-mannose + H2O = alpha-D-mannose 1-phosphate + GMP + 2 H(+)</text>
        <dbReference type="Rhea" id="RHEA:27978"/>
        <dbReference type="ChEBI" id="CHEBI:15377"/>
        <dbReference type="ChEBI" id="CHEBI:15378"/>
        <dbReference type="ChEBI" id="CHEBI:57527"/>
        <dbReference type="ChEBI" id="CHEBI:58115"/>
        <dbReference type="ChEBI" id="CHEBI:58409"/>
    </reaction>
</comment>
<protein>
    <recommendedName>
        <fullName evidence="5">GDP-mannose pyrophosphatase</fullName>
    </recommendedName>
    <alternativeName>
        <fullName evidence="7">GDP-mannose hydrolase</fullName>
    </alternativeName>
    <alternativeName>
        <fullName evidence="8">GDPMK</fullName>
    </alternativeName>
</protein>
<dbReference type="SUPFAM" id="SSF55811">
    <property type="entry name" value="Nudix"/>
    <property type="match status" value="1"/>
</dbReference>
<organism evidence="10 11">
    <name type="scientific">Jejudonia soesokkakensis</name>
    <dbReference type="NCBI Taxonomy" id="1323432"/>
    <lineage>
        <taxon>Bacteria</taxon>
        <taxon>Pseudomonadati</taxon>
        <taxon>Bacteroidota</taxon>
        <taxon>Flavobacteriia</taxon>
        <taxon>Flavobacteriales</taxon>
        <taxon>Flavobacteriaceae</taxon>
        <taxon>Jejudonia</taxon>
    </lineage>
</organism>
<evidence type="ECO:0000256" key="7">
    <source>
        <dbReference type="ARBA" id="ARBA00032162"/>
    </source>
</evidence>
<gene>
    <name evidence="10" type="ORF">ACFQO1_08430</name>
</gene>
<dbReference type="EMBL" id="JBHTBN010000003">
    <property type="protein sequence ID" value="MFC7357710.1"/>
    <property type="molecule type" value="Genomic_DNA"/>
</dbReference>
<dbReference type="Proteomes" id="UP001596415">
    <property type="component" value="Unassembled WGS sequence"/>
</dbReference>
<dbReference type="InterPro" id="IPR000086">
    <property type="entry name" value="NUDIX_hydrolase_dom"/>
</dbReference>
<dbReference type="PROSITE" id="PS00893">
    <property type="entry name" value="NUDIX_BOX"/>
    <property type="match status" value="1"/>
</dbReference>
<dbReference type="Pfam" id="PF00293">
    <property type="entry name" value="NUDIX"/>
    <property type="match status" value="1"/>
</dbReference>
<comment type="similarity">
    <text evidence="3">Belongs to the Nudix hydrolase family. NudK subfamily.</text>
</comment>
<evidence type="ECO:0000256" key="8">
    <source>
        <dbReference type="ARBA" id="ARBA00032272"/>
    </source>
</evidence>
<dbReference type="RefSeq" id="WP_380217558.1">
    <property type="nucleotide sequence ID" value="NZ_JBHTBN010000003.1"/>
</dbReference>
<keyword evidence="6" id="KW-0378">Hydrolase</keyword>
<evidence type="ECO:0000256" key="5">
    <source>
        <dbReference type="ARBA" id="ARBA00016377"/>
    </source>
</evidence>
<dbReference type="InterPro" id="IPR015797">
    <property type="entry name" value="NUDIX_hydrolase-like_dom_sf"/>
</dbReference>
<dbReference type="InterPro" id="IPR004385">
    <property type="entry name" value="NDP_pyrophosphatase"/>
</dbReference>
<comment type="subunit">
    <text evidence="4">Homodimer.</text>
</comment>
<evidence type="ECO:0000256" key="4">
    <source>
        <dbReference type="ARBA" id="ARBA00011738"/>
    </source>
</evidence>
<evidence type="ECO:0000256" key="1">
    <source>
        <dbReference type="ARBA" id="ARBA00000847"/>
    </source>
</evidence>
<evidence type="ECO:0000256" key="3">
    <source>
        <dbReference type="ARBA" id="ARBA00007275"/>
    </source>
</evidence>
<proteinExistence type="inferred from homology"/>
<name>A0ABW2MV59_9FLAO</name>
<dbReference type="PROSITE" id="PS51462">
    <property type="entry name" value="NUDIX"/>
    <property type="match status" value="1"/>
</dbReference>
<dbReference type="InterPro" id="IPR020084">
    <property type="entry name" value="NUDIX_hydrolase_CS"/>
</dbReference>
<keyword evidence="11" id="KW-1185">Reference proteome</keyword>